<sequence>MEAKLRFSQRHPVLFGISMILLAMALVTGVMAFFDVSSGTVGFGGDKIGQVNVVGPIMESDAVVDWIRALREDDSVKGVLLRVNSPGGAIAPSQEIYAAVRRLAEVKPVVASYGTVAASGGYYVSCPATKIVANPGSITGSIGVKAEFMTFGAVLEKLGIRPEVLATGRYKTSGTPLKDLTTEQRAQLQELLSDMQDQFVADVARGRGMDESAVRAIADGRGITGRQALVYGLVDRMGGREEAINLLKELCSISGRVGLVEGPEEEQTLLQRLIGLGSSEIKGLLQMPGWVFSY</sequence>
<dbReference type="InterPro" id="IPR004635">
    <property type="entry name" value="Pept_S49_SppA"/>
</dbReference>
<dbReference type="PANTHER" id="PTHR42987:SF7">
    <property type="entry name" value="SIGNAL PEPTIDE PEPTIDASE SPPA-RELATED"/>
    <property type="match status" value="1"/>
</dbReference>
<feature type="transmembrane region" description="Helical" evidence="5">
    <location>
        <begin position="12"/>
        <end position="34"/>
    </location>
</feature>
<name>A0A6N6MXN8_9BACT</name>
<dbReference type="EMBL" id="WAIE01000009">
    <property type="protein sequence ID" value="KAB1439023.1"/>
    <property type="molecule type" value="Genomic_DNA"/>
</dbReference>
<evidence type="ECO:0000313" key="7">
    <source>
        <dbReference type="EMBL" id="KAB1439023.1"/>
    </source>
</evidence>
<keyword evidence="5" id="KW-0812">Transmembrane</keyword>
<keyword evidence="3" id="KW-0378">Hydrolase</keyword>
<keyword evidence="4" id="KW-0720">Serine protease</keyword>
<protein>
    <submittedName>
        <fullName evidence="7">Signal peptide peptidase SppA</fullName>
    </submittedName>
</protein>
<comment type="caution">
    <text evidence="7">The sequence shown here is derived from an EMBL/GenBank/DDBJ whole genome shotgun (WGS) entry which is preliminary data.</text>
</comment>
<gene>
    <name evidence="7" type="primary">sppA</name>
    <name evidence="7" type="ORF">F8A88_15000</name>
</gene>
<proteinExistence type="inferred from homology"/>
<keyword evidence="2" id="KW-0645">Protease</keyword>
<dbReference type="CDD" id="cd07023">
    <property type="entry name" value="S49_Sppa_N_C"/>
    <property type="match status" value="1"/>
</dbReference>
<keyword evidence="8" id="KW-1185">Reference proteome</keyword>
<dbReference type="Pfam" id="PF01343">
    <property type="entry name" value="Peptidase_S49"/>
    <property type="match status" value="1"/>
</dbReference>
<dbReference type="GO" id="GO:0006508">
    <property type="term" value="P:proteolysis"/>
    <property type="evidence" value="ECO:0007669"/>
    <property type="project" value="UniProtKB-KW"/>
</dbReference>
<reference evidence="7 8" key="1">
    <citation type="journal article" date="2017" name="Int. J. Syst. Evol. Microbiol.">
        <title>Desulfovibrio senegalensis sp. nov., a mesophilic sulfate reducer isolated from marine sediment.</title>
        <authorList>
            <person name="Thioye A."/>
            <person name="Gam Z.B.A."/>
            <person name="Mbengue M."/>
            <person name="Cayol J.L."/>
            <person name="Joseph-Bartoli M."/>
            <person name="Toure-Kane C."/>
            <person name="Labat M."/>
        </authorList>
    </citation>
    <scope>NUCLEOTIDE SEQUENCE [LARGE SCALE GENOMIC DNA]</scope>
    <source>
        <strain evidence="7 8">DSM 101509</strain>
    </source>
</reference>
<evidence type="ECO:0000256" key="3">
    <source>
        <dbReference type="ARBA" id="ARBA00022801"/>
    </source>
</evidence>
<dbReference type="Proteomes" id="UP000438699">
    <property type="component" value="Unassembled WGS sequence"/>
</dbReference>
<keyword evidence="5" id="KW-1133">Transmembrane helix</keyword>
<comment type="similarity">
    <text evidence="1">Belongs to the peptidase S49 family.</text>
</comment>
<dbReference type="InterPro" id="IPR002142">
    <property type="entry name" value="Peptidase_S49"/>
</dbReference>
<dbReference type="InterPro" id="IPR029045">
    <property type="entry name" value="ClpP/crotonase-like_dom_sf"/>
</dbReference>
<evidence type="ECO:0000256" key="5">
    <source>
        <dbReference type="SAM" id="Phobius"/>
    </source>
</evidence>
<dbReference type="Gene3D" id="3.90.226.10">
    <property type="entry name" value="2-enoyl-CoA Hydratase, Chain A, domain 1"/>
    <property type="match status" value="1"/>
</dbReference>
<dbReference type="GO" id="GO:0008236">
    <property type="term" value="F:serine-type peptidase activity"/>
    <property type="evidence" value="ECO:0007669"/>
    <property type="project" value="UniProtKB-KW"/>
</dbReference>
<dbReference type="SUPFAM" id="SSF52096">
    <property type="entry name" value="ClpP/crotonase"/>
    <property type="match status" value="1"/>
</dbReference>
<evidence type="ECO:0000256" key="2">
    <source>
        <dbReference type="ARBA" id="ARBA00022670"/>
    </source>
</evidence>
<dbReference type="PANTHER" id="PTHR42987">
    <property type="entry name" value="PEPTIDASE S49"/>
    <property type="match status" value="1"/>
</dbReference>
<evidence type="ECO:0000256" key="1">
    <source>
        <dbReference type="ARBA" id="ARBA00008683"/>
    </source>
</evidence>
<organism evidence="7 8">
    <name type="scientific">Pseudodesulfovibrio senegalensis</name>
    <dbReference type="NCBI Taxonomy" id="1721087"/>
    <lineage>
        <taxon>Bacteria</taxon>
        <taxon>Pseudomonadati</taxon>
        <taxon>Thermodesulfobacteriota</taxon>
        <taxon>Desulfovibrionia</taxon>
        <taxon>Desulfovibrionales</taxon>
        <taxon>Desulfovibrionaceae</taxon>
    </lineage>
</organism>
<dbReference type="NCBIfam" id="TIGR00706">
    <property type="entry name" value="SppA_dom"/>
    <property type="match status" value="1"/>
</dbReference>
<feature type="domain" description="Peptidase S49" evidence="6">
    <location>
        <begin position="103"/>
        <end position="251"/>
    </location>
</feature>
<dbReference type="InterPro" id="IPR047272">
    <property type="entry name" value="S49_SppA_C"/>
</dbReference>
<evidence type="ECO:0000259" key="6">
    <source>
        <dbReference type="Pfam" id="PF01343"/>
    </source>
</evidence>
<accession>A0A6N6MXN8</accession>
<dbReference type="OrthoDB" id="9764363at2"/>
<dbReference type="Gene3D" id="6.20.330.10">
    <property type="match status" value="1"/>
</dbReference>
<evidence type="ECO:0000256" key="4">
    <source>
        <dbReference type="ARBA" id="ARBA00022825"/>
    </source>
</evidence>
<evidence type="ECO:0000313" key="8">
    <source>
        <dbReference type="Proteomes" id="UP000438699"/>
    </source>
</evidence>
<dbReference type="AlphaFoldDB" id="A0A6N6MXN8"/>
<keyword evidence="5" id="KW-0472">Membrane</keyword>